<dbReference type="CDD" id="cd16917">
    <property type="entry name" value="HATPase_UhpB-NarQ-NarX-like"/>
    <property type="match status" value="1"/>
</dbReference>
<dbReference type="OrthoDB" id="9812260at2"/>
<accession>A0A3A3FJW3</accession>
<evidence type="ECO:0000256" key="2">
    <source>
        <dbReference type="ARBA" id="ARBA00022777"/>
    </source>
</evidence>
<evidence type="ECO:0000313" key="9">
    <source>
        <dbReference type="EMBL" id="RJF94991.1"/>
    </source>
</evidence>
<dbReference type="InterPro" id="IPR011712">
    <property type="entry name" value="Sig_transdc_His_kin_sub3_dim/P"/>
</dbReference>
<evidence type="ECO:0000256" key="6">
    <source>
        <dbReference type="SAM" id="MobiDB-lite"/>
    </source>
</evidence>
<dbReference type="Gene3D" id="3.40.50.2300">
    <property type="match status" value="1"/>
</dbReference>
<dbReference type="PANTHER" id="PTHR24421">
    <property type="entry name" value="NITRATE/NITRITE SENSOR PROTEIN NARX-RELATED"/>
    <property type="match status" value="1"/>
</dbReference>
<dbReference type="InterPro" id="IPR003594">
    <property type="entry name" value="HATPase_dom"/>
</dbReference>
<feature type="coiled-coil region" evidence="5">
    <location>
        <begin position="125"/>
        <end position="190"/>
    </location>
</feature>
<organism evidence="9 10">
    <name type="scientific">Noviherbaspirillum saxi</name>
    <dbReference type="NCBI Taxonomy" id="2320863"/>
    <lineage>
        <taxon>Bacteria</taxon>
        <taxon>Pseudomonadati</taxon>
        <taxon>Pseudomonadota</taxon>
        <taxon>Betaproteobacteria</taxon>
        <taxon>Burkholderiales</taxon>
        <taxon>Oxalobacteraceae</taxon>
        <taxon>Noviherbaspirillum</taxon>
    </lineage>
</organism>
<dbReference type="PROSITE" id="PS50110">
    <property type="entry name" value="RESPONSE_REGULATORY"/>
    <property type="match status" value="1"/>
</dbReference>
<protein>
    <submittedName>
        <fullName evidence="9">Response regulator</fullName>
    </submittedName>
</protein>
<dbReference type="GO" id="GO:0000155">
    <property type="term" value="F:phosphorelay sensor kinase activity"/>
    <property type="evidence" value="ECO:0007669"/>
    <property type="project" value="InterPro"/>
</dbReference>
<dbReference type="PANTHER" id="PTHR24421:SF59">
    <property type="entry name" value="OXYGEN SENSOR HISTIDINE KINASE NREB"/>
    <property type="match status" value="1"/>
</dbReference>
<dbReference type="InterPro" id="IPR050482">
    <property type="entry name" value="Sensor_HK_TwoCompSys"/>
</dbReference>
<keyword evidence="3" id="KW-0902">Two-component regulatory system</keyword>
<dbReference type="Pfam" id="PF00072">
    <property type="entry name" value="Response_reg"/>
    <property type="match status" value="1"/>
</dbReference>
<dbReference type="InterPro" id="IPR011006">
    <property type="entry name" value="CheY-like_superfamily"/>
</dbReference>
<dbReference type="PROSITE" id="PS50109">
    <property type="entry name" value="HIS_KIN"/>
    <property type="match status" value="1"/>
</dbReference>
<feature type="compositionally biased region" description="Basic and acidic residues" evidence="6">
    <location>
        <begin position="430"/>
        <end position="446"/>
    </location>
</feature>
<dbReference type="InterPro" id="IPR036890">
    <property type="entry name" value="HATPase_C_sf"/>
</dbReference>
<dbReference type="Gene3D" id="3.30.565.10">
    <property type="entry name" value="Histidine kinase-like ATPase, C-terminal domain"/>
    <property type="match status" value="1"/>
</dbReference>
<dbReference type="InterPro" id="IPR001789">
    <property type="entry name" value="Sig_transdc_resp-reg_receiver"/>
</dbReference>
<reference evidence="10" key="1">
    <citation type="submission" date="2018-09" db="EMBL/GenBank/DDBJ databases">
        <authorList>
            <person name="Zhu H."/>
        </authorList>
    </citation>
    <scope>NUCLEOTIDE SEQUENCE [LARGE SCALE GENOMIC DNA]</scope>
    <source>
        <strain evidence="10">K1R23-30</strain>
    </source>
</reference>
<dbReference type="Pfam" id="PF02518">
    <property type="entry name" value="HATPase_c"/>
    <property type="match status" value="1"/>
</dbReference>
<dbReference type="Pfam" id="PF07730">
    <property type="entry name" value="HisKA_3"/>
    <property type="match status" value="1"/>
</dbReference>
<keyword evidence="2" id="KW-0418">Kinase</keyword>
<dbReference type="AlphaFoldDB" id="A0A3A3FJW3"/>
<gene>
    <name evidence="9" type="ORF">D3871_16090</name>
</gene>
<proteinExistence type="predicted"/>
<dbReference type="SUPFAM" id="SSF55874">
    <property type="entry name" value="ATPase domain of HSP90 chaperone/DNA topoisomerase II/histidine kinase"/>
    <property type="match status" value="1"/>
</dbReference>
<evidence type="ECO:0000313" key="10">
    <source>
        <dbReference type="Proteomes" id="UP000265955"/>
    </source>
</evidence>
<dbReference type="SMART" id="SM00448">
    <property type="entry name" value="REC"/>
    <property type="match status" value="1"/>
</dbReference>
<keyword evidence="5" id="KW-0175">Coiled coil</keyword>
<evidence type="ECO:0000256" key="5">
    <source>
        <dbReference type="SAM" id="Coils"/>
    </source>
</evidence>
<dbReference type="RefSeq" id="WP_119770141.1">
    <property type="nucleotide sequence ID" value="NZ_QYUO01000002.1"/>
</dbReference>
<evidence type="ECO:0000256" key="3">
    <source>
        <dbReference type="ARBA" id="ARBA00023012"/>
    </source>
</evidence>
<comment type="caution">
    <text evidence="9">The sequence shown here is derived from an EMBL/GenBank/DDBJ whole genome shotgun (WGS) entry which is preliminary data.</text>
</comment>
<dbReference type="SMART" id="SM00387">
    <property type="entry name" value="HATPase_c"/>
    <property type="match status" value="1"/>
</dbReference>
<dbReference type="InterPro" id="IPR005467">
    <property type="entry name" value="His_kinase_dom"/>
</dbReference>
<dbReference type="SUPFAM" id="SSF52172">
    <property type="entry name" value="CheY-like"/>
    <property type="match status" value="1"/>
</dbReference>
<keyword evidence="1" id="KW-0808">Transferase</keyword>
<evidence type="ECO:0000256" key="1">
    <source>
        <dbReference type="ARBA" id="ARBA00022679"/>
    </source>
</evidence>
<feature type="domain" description="Response regulatory" evidence="8">
    <location>
        <begin position="5"/>
        <end position="123"/>
    </location>
</feature>
<sequence>MFIPKVLLVNDDPASLLALASLLTERDGYEVITARSGEEALRKVLTNDFAVILLDVSMPSMDGFETAEAIHSHPRSSAVPIIFVTAHYADEMNRLKGYQRGAVDYLFTPIIPQILQTKVAVFVELAKKNLQLQHQKQEFEQLNLDLKEQRKQDLEHINERRLAEEALRQSQEELRQLASYQERIKEDERKRIAREIHDELGQNLLALRIDIAMLHARTGATHPKLNKKVHSVLDHIDSTMKAMRAIINNLRPTVLDLGLNAAIEWQVKEFQRRTSIACALMMPEAELVMDDGRATALFRILQESLNNVFRHARATKATITLTHTGSRLYMSVADNGVGIFPGCRRKANSFGLVGIKERVSTLGGDFEIDTGEEAGTTLTVSIPLDDTAGNAANQFTLAEGMSTEFNRRASDGAEGAKPARKRGQTAKRKREAEAVKLDASKFNEMT</sequence>
<dbReference type="Gene3D" id="1.20.5.1930">
    <property type="match status" value="1"/>
</dbReference>
<dbReference type="EMBL" id="QYUO01000002">
    <property type="protein sequence ID" value="RJF94991.1"/>
    <property type="molecule type" value="Genomic_DNA"/>
</dbReference>
<dbReference type="GO" id="GO:0016020">
    <property type="term" value="C:membrane"/>
    <property type="evidence" value="ECO:0007669"/>
    <property type="project" value="InterPro"/>
</dbReference>
<feature type="modified residue" description="4-aspartylphosphate" evidence="4">
    <location>
        <position position="55"/>
    </location>
</feature>
<dbReference type="GO" id="GO:0046983">
    <property type="term" value="F:protein dimerization activity"/>
    <property type="evidence" value="ECO:0007669"/>
    <property type="project" value="InterPro"/>
</dbReference>
<evidence type="ECO:0000259" key="8">
    <source>
        <dbReference type="PROSITE" id="PS50110"/>
    </source>
</evidence>
<feature type="region of interest" description="Disordered" evidence="6">
    <location>
        <begin position="406"/>
        <end position="446"/>
    </location>
</feature>
<dbReference type="Proteomes" id="UP000265955">
    <property type="component" value="Unassembled WGS sequence"/>
</dbReference>
<evidence type="ECO:0000259" key="7">
    <source>
        <dbReference type="PROSITE" id="PS50109"/>
    </source>
</evidence>
<name>A0A3A3FJW3_9BURK</name>
<feature type="compositionally biased region" description="Basic residues" evidence="6">
    <location>
        <begin position="418"/>
        <end position="429"/>
    </location>
</feature>
<keyword evidence="10" id="KW-1185">Reference proteome</keyword>
<keyword evidence="4" id="KW-0597">Phosphoprotein</keyword>
<feature type="domain" description="Histidine kinase" evidence="7">
    <location>
        <begin position="195"/>
        <end position="386"/>
    </location>
</feature>
<evidence type="ECO:0000256" key="4">
    <source>
        <dbReference type="PROSITE-ProRule" id="PRU00169"/>
    </source>
</evidence>